<keyword evidence="3" id="KW-0238">DNA-binding</keyword>
<dbReference type="Pfam" id="PF00172">
    <property type="entry name" value="Zn_clus"/>
    <property type="match status" value="1"/>
</dbReference>
<dbReference type="CDD" id="cd00067">
    <property type="entry name" value="GAL4"/>
    <property type="match status" value="1"/>
</dbReference>
<keyword evidence="5" id="KW-0539">Nucleus</keyword>
<evidence type="ECO:0000259" key="6">
    <source>
        <dbReference type="PROSITE" id="PS50048"/>
    </source>
</evidence>
<evidence type="ECO:0000256" key="1">
    <source>
        <dbReference type="ARBA" id="ARBA00004123"/>
    </source>
</evidence>
<dbReference type="OrthoDB" id="407832at2759"/>
<dbReference type="GO" id="GO:0000976">
    <property type="term" value="F:transcription cis-regulatory region binding"/>
    <property type="evidence" value="ECO:0007669"/>
    <property type="project" value="TreeGrafter"/>
</dbReference>
<dbReference type="GO" id="GO:0000981">
    <property type="term" value="F:DNA-binding transcription factor activity, RNA polymerase II-specific"/>
    <property type="evidence" value="ECO:0007669"/>
    <property type="project" value="InterPro"/>
</dbReference>
<evidence type="ECO:0000256" key="3">
    <source>
        <dbReference type="ARBA" id="ARBA00023125"/>
    </source>
</evidence>
<evidence type="ECO:0000256" key="5">
    <source>
        <dbReference type="ARBA" id="ARBA00023242"/>
    </source>
</evidence>
<evidence type="ECO:0000313" key="7">
    <source>
        <dbReference type="EMBL" id="QKX61346.1"/>
    </source>
</evidence>
<dbReference type="EMBL" id="CP055901">
    <property type="protein sequence ID" value="QKX61346.1"/>
    <property type="molecule type" value="Genomic_DNA"/>
</dbReference>
<dbReference type="GO" id="GO:0008270">
    <property type="term" value="F:zinc ion binding"/>
    <property type="evidence" value="ECO:0007669"/>
    <property type="project" value="InterPro"/>
</dbReference>
<dbReference type="InterPro" id="IPR001138">
    <property type="entry name" value="Zn2Cys6_DnaBD"/>
</dbReference>
<keyword evidence="4" id="KW-0804">Transcription</keyword>
<comment type="subcellular location">
    <subcellularLocation>
        <location evidence="1">Nucleus</location>
    </subcellularLocation>
</comment>
<dbReference type="GO" id="GO:0005634">
    <property type="term" value="C:nucleus"/>
    <property type="evidence" value="ECO:0007669"/>
    <property type="project" value="UniProtKB-SubCell"/>
</dbReference>
<dbReference type="InterPro" id="IPR021858">
    <property type="entry name" value="Fun_TF"/>
</dbReference>
<feature type="domain" description="Zn(2)-C6 fungal-type" evidence="6">
    <location>
        <begin position="22"/>
        <end position="48"/>
    </location>
</feature>
<name>A0A7H8R597_TALRU</name>
<dbReference type="PROSITE" id="PS50048">
    <property type="entry name" value="ZN2_CY6_FUNGAL_2"/>
    <property type="match status" value="1"/>
</dbReference>
<dbReference type="AlphaFoldDB" id="A0A7H8R597"/>
<dbReference type="CDD" id="cd12148">
    <property type="entry name" value="fungal_TF_MHR"/>
    <property type="match status" value="1"/>
</dbReference>
<dbReference type="Pfam" id="PF11951">
    <property type="entry name" value="Fungal_trans_2"/>
    <property type="match status" value="1"/>
</dbReference>
<proteinExistence type="predicted"/>
<dbReference type="Proteomes" id="UP000509510">
    <property type="component" value="Chromosome IV"/>
</dbReference>
<evidence type="ECO:0000256" key="2">
    <source>
        <dbReference type="ARBA" id="ARBA00023015"/>
    </source>
</evidence>
<protein>
    <recommendedName>
        <fullName evidence="6">Zn(2)-C6 fungal-type domain-containing protein</fullName>
    </recommendedName>
</protein>
<sequence>MHPPPLLNAQHASSKAEKHETCRFRKVKCDGQHPICDICRKTGRQCEWEFSNFRESTPPSPDRPSQALSNAFISTLYRHYITTLAPWYDLNDSQRRFQDLVSLESLSNPLLFSAILAFSCIHLYRRSGDDEYYLYVAEFYHLQSIQKLIALTDDLSSFHFDGATLAVTCLLRSYEILAQNVATQSHLLGSSSFLRDQQIHISASDLLSAGFWNYLREDITVALVEKRRLKIELDQIHIPYSPARDDERANLISLLLGRAINVSFGDRSRLDAEELRNLESEAAQWKNDLPSSFDPIESSQITNTDDFPILWLYHGWHIAALQYYYTLQAIFCLVSLTTMNDTRADPSSSGMLQTASNLLTSAPRILDKIEDYATRVCALAISNDCDAARVNAFGPTAFCGAYLRNKTQRARLVDELKGWEERTGWPAESILLVLQNAWDD</sequence>
<accession>A0A7H8R597</accession>
<dbReference type="InterPro" id="IPR036864">
    <property type="entry name" value="Zn2-C6_fun-type_DNA-bd_sf"/>
</dbReference>
<organism evidence="7 8">
    <name type="scientific">Talaromyces rugulosus</name>
    <name type="common">Penicillium rugulosum</name>
    <dbReference type="NCBI Taxonomy" id="121627"/>
    <lineage>
        <taxon>Eukaryota</taxon>
        <taxon>Fungi</taxon>
        <taxon>Dikarya</taxon>
        <taxon>Ascomycota</taxon>
        <taxon>Pezizomycotina</taxon>
        <taxon>Eurotiomycetes</taxon>
        <taxon>Eurotiomycetidae</taxon>
        <taxon>Eurotiales</taxon>
        <taxon>Trichocomaceae</taxon>
        <taxon>Talaromyces</taxon>
        <taxon>Talaromyces sect. Islandici</taxon>
    </lineage>
</organism>
<dbReference type="Gene3D" id="4.10.240.10">
    <property type="entry name" value="Zn(2)-C6 fungal-type DNA-binding domain"/>
    <property type="match status" value="1"/>
</dbReference>
<evidence type="ECO:0000256" key="4">
    <source>
        <dbReference type="ARBA" id="ARBA00023163"/>
    </source>
</evidence>
<reference evidence="8" key="1">
    <citation type="submission" date="2020-06" db="EMBL/GenBank/DDBJ databases">
        <title>A chromosome-scale genome assembly of Talaromyces rugulosus W13939.</title>
        <authorList>
            <person name="Wang B."/>
            <person name="Guo L."/>
            <person name="Ye K."/>
            <person name="Wang L."/>
        </authorList>
    </citation>
    <scope>NUCLEOTIDE SEQUENCE [LARGE SCALE GENOMIC DNA]</scope>
    <source>
        <strain evidence="8">W13939</strain>
    </source>
</reference>
<dbReference type="PANTHER" id="PTHR37534">
    <property type="entry name" value="TRANSCRIPTIONAL ACTIVATOR PROTEIN UGA3"/>
    <property type="match status" value="1"/>
</dbReference>
<dbReference type="SUPFAM" id="SSF57701">
    <property type="entry name" value="Zn2/Cys6 DNA-binding domain"/>
    <property type="match status" value="1"/>
</dbReference>
<dbReference type="GO" id="GO:0045944">
    <property type="term" value="P:positive regulation of transcription by RNA polymerase II"/>
    <property type="evidence" value="ECO:0007669"/>
    <property type="project" value="TreeGrafter"/>
</dbReference>
<keyword evidence="8" id="KW-1185">Reference proteome</keyword>
<dbReference type="RefSeq" id="XP_035347521.1">
    <property type="nucleotide sequence ID" value="XM_035491628.1"/>
</dbReference>
<keyword evidence="2" id="KW-0805">Transcription regulation</keyword>
<dbReference type="KEGG" id="trg:TRUGW13939_08494"/>
<gene>
    <name evidence="7" type="ORF">TRUGW13939_08494</name>
</gene>
<dbReference type="PANTHER" id="PTHR37534:SF2">
    <property type="entry name" value="N-ACETYLTRANSFERASE DOMAIN-CONTAINING PROTEIN"/>
    <property type="match status" value="1"/>
</dbReference>
<dbReference type="GeneID" id="55995983"/>
<evidence type="ECO:0000313" key="8">
    <source>
        <dbReference type="Proteomes" id="UP000509510"/>
    </source>
</evidence>